<sequence>MVSSSLSISKIYSKTF</sequence>
<dbReference type="InParanoid" id="A0A1X7T8E1"/>
<accession>A0A1X7T8E1</accession>
<organism evidence="1">
    <name type="scientific">Amphimedon queenslandica</name>
    <name type="common">Sponge</name>
    <dbReference type="NCBI Taxonomy" id="400682"/>
    <lineage>
        <taxon>Eukaryota</taxon>
        <taxon>Metazoa</taxon>
        <taxon>Porifera</taxon>
        <taxon>Demospongiae</taxon>
        <taxon>Heteroscleromorpha</taxon>
        <taxon>Haplosclerida</taxon>
        <taxon>Niphatidae</taxon>
        <taxon>Amphimedon</taxon>
    </lineage>
</organism>
<proteinExistence type="predicted"/>
<reference evidence="1" key="1">
    <citation type="submission" date="2017-05" db="UniProtKB">
        <authorList>
            <consortium name="EnsemblMetazoa"/>
        </authorList>
    </citation>
    <scope>IDENTIFICATION</scope>
</reference>
<name>A0A1X7T8E1_AMPQE</name>
<dbReference type="EnsemblMetazoa" id="Aqu2.1.10783_001">
    <property type="protein sequence ID" value="Aqu2.1.10783_001"/>
    <property type="gene ID" value="Aqu2.1.10783"/>
</dbReference>
<evidence type="ECO:0000313" key="1">
    <source>
        <dbReference type="EnsemblMetazoa" id="Aqu2.1.10783_001"/>
    </source>
</evidence>
<protein>
    <submittedName>
        <fullName evidence="1">Uncharacterized protein</fullName>
    </submittedName>
</protein>
<dbReference type="AlphaFoldDB" id="A0A1X7T8E1"/>